<proteinExistence type="predicted"/>
<accession>A0A177AN75</accession>
<sequence length="48" mass="5527">MLAKTLHILKRNDEAIVHLENLVTLQETCVDDEQAKKDGIDLLNKLKR</sequence>
<comment type="caution">
    <text evidence="1">The sequence shown here is derived from an EMBL/GenBank/DDBJ whole genome shotgun (WGS) entry which is preliminary data.</text>
</comment>
<reference evidence="1 2" key="1">
    <citation type="submission" date="2016-04" db="EMBL/GenBank/DDBJ databases">
        <title>The genome of Intoshia linei affirms orthonectids as highly simplified spiralians.</title>
        <authorList>
            <person name="Mikhailov K.V."/>
            <person name="Slusarev G.S."/>
            <person name="Nikitin M.A."/>
            <person name="Logacheva M.D."/>
            <person name="Penin A."/>
            <person name="Aleoshin V."/>
            <person name="Panchin Y.V."/>
        </authorList>
    </citation>
    <scope>NUCLEOTIDE SEQUENCE [LARGE SCALE GENOMIC DNA]</scope>
    <source>
        <strain evidence="1">Intl2013</strain>
        <tissue evidence="1">Whole animal</tissue>
    </source>
</reference>
<protein>
    <submittedName>
        <fullName evidence="1">Uncharacterized protein</fullName>
    </submittedName>
</protein>
<keyword evidence="2" id="KW-1185">Reference proteome</keyword>
<name>A0A177AN75_9BILA</name>
<dbReference type="AlphaFoldDB" id="A0A177AN75"/>
<evidence type="ECO:0000313" key="1">
    <source>
        <dbReference type="EMBL" id="OAF63495.1"/>
    </source>
</evidence>
<gene>
    <name evidence="1" type="ORF">A3Q56_08795</name>
</gene>
<dbReference type="Proteomes" id="UP000078046">
    <property type="component" value="Unassembled WGS sequence"/>
</dbReference>
<dbReference type="EMBL" id="LWCA01003467">
    <property type="protein sequence ID" value="OAF63495.1"/>
    <property type="molecule type" value="Genomic_DNA"/>
</dbReference>
<evidence type="ECO:0000313" key="2">
    <source>
        <dbReference type="Proteomes" id="UP000078046"/>
    </source>
</evidence>
<organism evidence="1 2">
    <name type="scientific">Intoshia linei</name>
    <dbReference type="NCBI Taxonomy" id="1819745"/>
    <lineage>
        <taxon>Eukaryota</taxon>
        <taxon>Metazoa</taxon>
        <taxon>Spiralia</taxon>
        <taxon>Lophotrochozoa</taxon>
        <taxon>Mesozoa</taxon>
        <taxon>Orthonectida</taxon>
        <taxon>Rhopaluridae</taxon>
        <taxon>Intoshia</taxon>
    </lineage>
</organism>